<organism evidence="2 3">
    <name type="scientific">candidate division CSSED10-310 bacterium</name>
    <dbReference type="NCBI Taxonomy" id="2855610"/>
    <lineage>
        <taxon>Bacteria</taxon>
        <taxon>Bacteria division CSSED10-310</taxon>
    </lineage>
</organism>
<protein>
    <recommendedName>
        <fullName evidence="4">Lipocalin-like domain-containing protein</fullName>
    </recommendedName>
</protein>
<sequence>MNRYFRVTLVVLCILLLPLLFMSCPSDDDDDDCMNVEGEWDFSVVELWDCDGSAENEPEEHELIVTQLDCEISFTGTFRKNLSDIITGYINGSVITIEFYDDEAGCTLKINATVNQAGDQMTGTWEDDCYDSADSCYGESGSFTAQKEQDF</sequence>
<proteinExistence type="predicted"/>
<dbReference type="EMBL" id="JBHPBY010000393">
    <property type="protein sequence ID" value="MFC1852940.1"/>
    <property type="molecule type" value="Genomic_DNA"/>
</dbReference>
<keyword evidence="3" id="KW-1185">Reference proteome</keyword>
<dbReference type="PROSITE" id="PS51257">
    <property type="entry name" value="PROKAR_LIPOPROTEIN"/>
    <property type="match status" value="1"/>
</dbReference>
<accession>A0ABV6Z3B3</accession>
<reference evidence="2 3" key="1">
    <citation type="submission" date="2024-09" db="EMBL/GenBank/DDBJ databases">
        <title>Laminarin stimulates single cell rates of sulfate reduction while oxygen inhibits transcriptomic activity in coastal marine sediment.</title>
        <authorList>
            <person name="Lindsay M."/>
            <person name="Orcutt B."/>
            <person name="Emerson D."/>
            <person name="Stepanauskas R."/>
            <person name="D'Angelo T."/>
        </authorList>
    </citation>
    <scope>NUCLEOTIDE SEQUENCE [LARGE SCALE GENOMIC DNA]</scope>
    <source>
        <strain evidence="2">SAG AM-311-K15</strain>
    </source>
</reference>
<keyword evidence="1" id="KW-0732">Signal</keyword>
<feature type="signal peptide" evidence="1">
    <location>
        <begin position="1"/>
        <end position="28"/>
    </location>
</feature>
<dbReference type="Proteomes" id="UP001594351">
    <property type="component" value="Unassembled WGS sequence"/>
</dbReference>
<comment type="caution">
    <text evidence="2">The sequence shown here is derived from an EMBL/GenBank/DDBJ whole genome shotgun (WGS) entry which is preliminary data.</text>
</comment>
<evidence type="ECO:0000313" key="3">
    <source>
        <dbReference type="Proteomes" id="UP001594351"/>
    </source>
</evidence>
<evidence type="ECO:0000256" key="1">
    <source>
        <dbReference type="SAM" id="SignalP"/>
    </source>
</evidence>
<feature type="chain" id="PRO_5047420304" description="Lipocalin-like domain-containing protein" evidence="1">
    <location>
        <begin position="29"/>
        <end position="151"/>
    </location>
</feature>
<evidence type="ECO:0008006" key="4">
    <source>
        <dbReference type="Google" id="ProtNLM"/>
    </source>
</evidence>
<name>A0ABV6Z3B3_UNCC1</name>
<evidence type="ECO:0000313" key="2">
    <source>
        <dbReference type="EMBL" id="MFC1852940.1"/>
    </source>
</evidence>
<gene>
    <name evidence="2" type="ORF">ACFL27_22300</name>
</gene>